<dbReference type="AlphaFoldDB" id="A0A0J1B5C0"/>
<evidence type="ECO:0000313" key="2">
    <source>
        <dbReference type="EMBL" id="KLU01912.1"/>
    </source>
</evidence>
<dbReference type="STRING" id="595434.RISK_006096"/>
<comment type="caution">
    <text evidence="2">The sequence shown here is derived from an EMBL/GenBank/DDBJ whole genome shotgun (WGS) entry which is preliminary data.</text>
</comment>
<name>A0A0J1B5C0_RHOIS</name>
<sequence length="53" mass="5369">MRLGQGGVGLPDAVKNPLGPCRSRSVDWSVQAIAAPPVFVVAALGDNPLVSQG</sequence>
<reference evidence="2" key="1">
    <citation type="submission" date="2015-05" db="EMBL/GenBank/DDBJ databases">
        <title>Permanent draft genome of Rhodopirellula islandicus K833.</title>
        <authorList>
            <person name="Kizina J."/>
            <person name="Richter M."/>
            <person name="Glockner F.O."/>
            <person name="Harder J."/>
        </authorList>
    </citation>
    <scope>NUCLEOTIDE SEQUENCE [LARGE SCALE GENOMIC DNA]</scope>
    <source>
        <strain evidence="2">K833</strain>
    </source>
</reference>
<evidence type="ECO:0000313" key="3">
    <source>
        <dbReference type="Proteomes" id="UP000036367"/>
    </source>
</evidence>
<accession>A0A0J1B5C0</accession>
<keyword evidence="3" id="KW-1185">Reference proteome</keyword>
<proteinExistence type="predicted"/>
<dbReference type="EMBL" id="LECT01000048">
    <property type="protein sequence ID" value="KLU01912.1"/>
    <property type="molecule type" value="Genomic_DNA"/>
</dbReference>
<dbReference type="Proteomes" id="UP000036367">
    <property type="component" value="Unassembled WGS sequence"/>
</dbReference>
<organism evidence="2 3">
    <name type="scientific">Rhodopirellula islandica</name>
    <dbReference type="NCBI Taxonomy" id="595434"/>
    <lineage>
        <taxon>Bacteria</taxon>
        <taxon>Pseudomonadati</taxon>
        <taxon>Planctomycetota</taxon>
        <taxon>Planctomycetia</taxon>
        <taxon>Pirellulales</taxon>
        <taxon>Pirellulaceae</taxon>
        <taxon>Rhodopirellula</taxon>
    </lineage>
</organism>
<gene>
    <name evidence="2" type="ORF">RISK_006096</name>
</gene>
<dbReference type="PATRIC" id="fig|595434.4.peg.5793"/>
<feature type="region of interest" description="Disordered" evidence="1">
    <location>
        <begin position="1"/>
        <end position="20"/>
    </location>
</feature>
<protein>
    <submittedName>
        <fullName evidence="2">Uncharacterized protein</fullName>
    </submittedName>
</protein>
<evidence type="ECO:0000256" key="1">
    <source>
        <dbReference type="SAM" id="MobiDB-lite"/>
    </source>
</evidence>